<evidence type="ECO:0000256" key="1">
    <source>
        <dbReference type="SAM" id="MobiDB-lite"/>
    </source>
</evidence>
<name>A0A238H2E7_9BURK</name>
<dbReference type="EMBL" id="FXAN01000040">
    <property type="protein sequence ID" value="SMF99461.1"/>
    <property type="molecule type" value="Genomic_DNA"/>
</dbReference>
<feature type="region of interest" description="Disordered" evidence="1">
    <location>
        <begin position="54"/>
        <end position="92"/>
    </location>
</feature>
<gene>
    <name evidence="2" type="ORF">BSIN_0191</name>
</gene>
<sequence length="92" mass="9957">MGGARLSLSNAVLGDRRRAAHARRLAAWPLRHTAIRGHVSSVYPLLSCRRGERRVRPLSRPRGAGIKKSRRISSTAKGVALNAQAKPDPSAV</sequence>
<evidence type="ECO:0000313" key="2">
    <source>
        <dbReference type="EMBL" id="SMF99461.1"/>
    </source>
</evidence>
<reference evidence="2 3" key="1">
    <citation type="submission" date="2017-04" db="EMBL/GenBank/DDBJ databases">
        <authorList>
            <person name="Afonso C.L."/>
            <person name="Miller P.J."/>
            <person name="Scott M.A."/>
            <person name="Spackman E."/>
            <person name="Goraichik I."/>
            <person name="Dimitrov K.M."/>
            <person name="Suarez D.L."/>
            <person name="Swayne D.E."/>
        </authorList>
    </citation>
    <scope>NUCLEOTIDE SEQUENCE [LARGE SCALE GENOMIC DNA]</scope>
    <source>
        <strain evidence="2">LMG 28154</strain>
    </source>
</reference>
<feature type="compositionally biased region" description="Basic residues" evidence="1">
    <location>
        <begin position="54"/>
        <end position="71"/>
    </location>
</feature>
<dbReference type="AlphaFoldDB" id="A0A238H2E7"/>
<evidence type="ECO:0000313" key="3">
    <source>
        <dbReference type="Proteomes" id="UP000198460"/>
    </source>
</evidence>
<dbReference type="Proteomes" id="UP000198460">
    <property type="component" value="Unassembled WGS sequence"/>
</dbReference>
<accession>A0A238H2E7</accession>
<protein>
    <submittedName>
        <fullName evidence="2">Uncharacterized protein</fullName>
    </submittedName>
</protein>
<organism evidence="2 3">
    <name type="scientific">Burkholderia singularis</name>
    <dbReference type="NCBI Taxonomy" id="1503053"/>
    <lineage>
        <taxon>Bacteria</taxon>
        <taxon>Pseudomonadati</taxon>
        <taxon>Pseudomonadota</taxon>
        <taxon>Betaproteobacteria</taxon>
        <taxon>Burkholderiales</taxon>
        <taxon>Burkholderiaceae</taxon>
        <taxon>Burkholderia</taxon>
        <taxon>pseudomallei group</taxon>
    </lineage>
</organism>
<proteinExistence type="predicted"/>